<dbReference type="KEGG" id="smo:SELMODRAFT_450828"/>
<dbReference type="Gramene" id="EFJ06956">
    <property type="protein sequence ID" value="EFJ06956"/>
    <property type="gene ID" value="SELMODRAFT_450828"/>
</dbReference>
<dbReference type="EMBL" id="GL377691">
    <property type="protein sequence ID" value="EFJ06956.1"/>
    <property type="molecule type" value="Genomic_DNA"/>
</dbReference>
<dbReference type="InterPro" id="IPR036236">
    <property type="entry name" value="Znf_C2H2_sf"/>
</dbReference>
<evidence type="ECO:0000313" key="4">
    <source>
        <dbReference type="EMBL" id="EFJ06956.1"/>
    </source>
</evidence>
<evidence type="ECO:0000313" key="6">
    <source>
        <dbReference type="Proteomes" id="UP000001514"/>
    </source>
</evidence>
<evidence type="ECO:0000256" key="1">
    <source>
        <dbReference type="PROSITE-ProRule" id="PRU00042"/>
    </source>
</evidence>
<dbReference type="SUPFAM" id="SSF57667">
    <property type="entry name" value="beta-beta-alpha zinc fingers"/>
    <property type="match status" value="1"/>
</dbReference>
<dbReference type="InParanoid" id="D8SQF8"/>
<keyword evidence="1" id="KW-0863">Zinc-finger</keyword>
<dbReference type="Gramene" id="EFJ13456">
    <property type="protein sequence ID" value="EFJ13456"/>
    <property type="gene ID" value="SELMODRAFT_450830"/>
</dbReference>
<feature type="domain" description="C2H2-type" evidence="3">
    <location>
        <begin position="39"/>
        <end position="67"/>
    </location>
</feature>
<keyword evidence="1" id="KW-0479">Metal-binding</keyword>
<sequence>MPPPPPPPKPRPRPRLRPRSLSSMAASSCSNEPSSSRPYECRFCPMKFAKSQALGGHMNRHRQGERNLERIVFYTLILQRESANSCCTHEDSLWNKIGLPVLSCKYKGEF</sequence>
<dbReference type="PANTHER" id="PTHR45730">
    <property type="entry name" value="ZINC FINGER PROTEIN JAGGED"/>
    <property type="match status" value="1"/>
</dbReference>
<name>D8SQF8_SELML</name>
<dbReference type="GO" id="GO:0008270">
    <property type="term" value="F:zinc ion binding"/>
    <property type="evidence" value="ECO:0007669"/>
    <property type="project" value="UniProtKB-KW"/>
</dbReference>
<dbReference type="PROSITE" id="PS50157">
    <property type="entry name" value="ZINC_FINGER_C2H2_2"/>
    <property type="match status" value="1"/>
</dbReference>
<proteinExistence type="predicted"/>
<dbReference type="Gene3D" id="3.30.160.60">
    <property type="entry name" value="Classic Zinc Finger"/>
    <property type="match status" value="1"/>
</dbReference>
<keyword evidence="6" id="KW-1185">Reference proteome</keyword>
<evidence type="ECO:0000313" key="5">
    <source>
        <dbReference type="EMBL" id="EFJ13456.1"/>
    </source>
</evidence>
<dbReference type="HOGENOM" id="CLU_2175424_0_0_1"/>
<dbReference type="GO" id="GO:0003700">
    <property type="term" value="F:DNA-binding transcription factor activity"/>
    <property type="evidence" value="ECO:0007669"/>
    <property type="project" value="InterPro"/>
</dbReference>
<reference evidence="5 6" key="1">
    <citation type="journal article" date="2011" name="Science">
        <title>The Selaginella genome identifies genetic changes associated with the evolution of vascular plants.</title>
        <authorList>
            <person name="Banks J.A."/>
            <person name="Nishiyama T."/>
            <person name="Hasebe M."/>
            <person name="Bowman J.L."/>
            <person name="Gribskov M."/>
            <person name="dePamphilis C."/>
            <person name="Albert V.A."/>
            <person name="Aono N."/>
            <person name="Aoyama T."/>
            <person name="Ambrose B.A."/>
            <person name="Ashton N.W."/>
            <person name="Axtell M.J."/>
            <person name="Barker E."/>
            <person name="Barker M.S."/>
            <person name="Bennetzen J.L."/>
            <person name="Bonawitz N.D."/>
            <person name="Chapple C."/>
            <person name="Cheng C."/>
            <person name="Correa L.G."/>
            <person name="Dacre M."/>
            <person name="DeBarry J."/>
            <person name="Dreyer I."/>
            <person name="Elias M."/>
            <person name="Engstrom E.M."/>
            <person name="Estelle M."/>
            <person name="Feng L."/>
            <person name="Finet C."/>
            <person name="Floyd S.K."/>
            <person name="Frommer W.B."/>
            <person name="Fujita T."/>
            <person name="Gramzow L."/>
            <person name="Gutensohn M."/>
            <person name="Harholt J."/>
            <person name="Hattori M."/>
            <person name="Heyl A."/>
            <person name="Hirai T."/>
            <person name="Hiwatashi Y."/>
            <person name="Ishikawa M."/>
            <person name="Iwata M."/>
            <person name="Karol K.G."/>
            <person name="Koehler B."/>
            <person name="Kolukisaoglu U."/>
            <person name="Kubo M."/>
            <person name="Kurata T."/>
            <person name="Lalonde S."/>
            <person name="Li K."/>
            <person name="Li Y."/>
            <person name="Litt A."/>
            <person name="Lyons E."/>
            <person name="Manning G."/>
            <person name="Maruyama T."/>
            <person name="Michael T.P."/>
            <person name="Mikami K."/>
            <person name="Miyazaki S."/>
            <person name="Morinaga S."/>
            <person name="Murata T."/>
            <person name="Mueller-Roeber B."/>
            <person name="Nelson D.R."/>
            <person name="Obara M."/>
            <person name="Oguri Y."/>
            <person name="Olmstead R.G."/>
            <person name="Onodera N."/>
            <person name="Petersen B.L."/>
            <person name="Pils B."/>
            <person name="Prigge M."/>
            <person name="Rensing S.A."/>
            <person name="Riano-Pachon D.M."/>
            <person name="Roberts A.W."/>
            <person name="Sato Y."/>
            <person name="Scheller H.V."/>
            <person name="Schulz B."/>
            <person name="Schulz C."/>
            <person name="Shakirov E.V."/>
            <person name="Shibagaki N."/>
            <person name="Shinohara N."/>
            <person name="Shippen D.E."/>
            <person name="Soerensen I."/>
            <person name="Sotooka R."/>
            <person name="Sugimoto N."/>
            <person name="Sugita M."/>
            <person name="Sumikawa N."/>
            <person name="Tanurdzic M."/>
            <person name="Theissen G."/>
            <person name="Ulvskov P."/>
            <person name="Wakazuki S."/>
            <person name="Weng J.K."/>
            <person name="Willats W.W."/>
            <person name="Wipf D."/>
            <person name="Wolf P.G."/>
            <person name="Yang L."/>
            <person name="Zimmer A.D."/>
            <person name="Zhu Q."/>
            <person name="Mitros T."/>
            <person name="Hellsten U."/>
            <person name="Loque D."/>
            <person name="Otillar R."/>
            <person name="Salamov A."/>
            <person name="Schmutz J."/>
            <person name="Shapiro H."/>
            <person name="Lindquist E."/>
            <person name="Lucas S."/>
            <person name="Rokhsar D."/>
            <person name="Grigoriev I.V."/>
        </authorList>
    </citation>
    <scope>NUCLEOTIDE SEQUENCE [LARGE SCALE GENOMIC DNA]</scope>
</reference>
<feature type="region of interest" description="Disordered" evidence="2">
    <location>
        <begin position="1"/>
        <end position="38"/>
    </location>
</feature>
<dbReference type="InterPro" id="IPR013087">
    <property type="entry name" value="Znf_C2H2_type"/>
</dbReference>
<gene>
    <name evidence="4" type="ORF">SELMODRAFT_450828</name>
    <name evidence="5" type="ORF">SELMODRAFT_450830</name>
</gene>
<dbReference type="AlphaFoldDB" id="D8SQF8"/>
<keyword evidence="1" id="KW-0862">Zinc</keyword>
<dbReference type="PROSITE" id="PS00028">
    <property type="entry name" value="ZINC_FINGER_C2H2_1"/>
    <property type="match status" value="1"/>
</dbReference>
<dbReference type="KEGG" id="smo:SELMODRAFT_450830"/>
<dbReference type="PANTHER" id="PTHR45730:SF129">
    <property type="entry name" value="EPF-TYPE CIS2-HIS2 ZINC FINGER TRANSCRIPTION FACTOR"/>
    <property type="match status" value="1"/>
</dbReference>
<dbReference type="EMBL" id="GL377633">
    <property type="protein sequence ID" value="EFJ13456.1"/>
    <property type="molecule type" value="Genomic_DNA"/>
</dbReference>
<dbReference type="InterPro" id="IPR045320">
    <property type="entry name" value="JAGGED/SL1-like"/>
</dbReference>
<accession>D8SQF8</accession>
<organism evidence="6">
    <name type="scientific">Selaginella moellendorffii</name>
    <name type="common">Spikemoss</name>
    <dbReference type="NCBI Taxonomy" id="88036"/>
    <lineage>
        <taxon>Eukaryota</taxon>
        <taxon>Viridiplantae</taxon>
        <taxon>Streptophyta</taxon>
        <taxon>Embryophyta</taxon>
        <taxon>Tracheophyta</taxon>
        <taxon>Lycopodiopsida</taxon>
        <taxon>Selaginellales</taxon>
        <taxon>Selaginellaceae</taxon>
        <taxon>Selaginella</taxon>
    </lineage>
</organism>
<dbReference type="Proteomes" id="UP000001514">
    <property type="component" value="Unassembled WGS sequence"/>
</dbReference>
<evidence type="ECO:0000259" key="3">
    <source>
        <dbReference type="PROSITE" id="PS50157"/>
    </source>
</evidence>
<evidence type="ECO:0000256" key="2">
    <source>
        <dbReference type="SAM" id="MobiDB-lite"/>
    </source>
</evidence>
<protein>
    <submittedName>
        <fullName evidence="5">EPF-type Cis2-His2 zinc finger transcription factor</fullName>
    </submittedName>
</protein>
<feature type="compositionally biased region" description="Low complexity" evidence="2">
    <location>
        <begin position="19"/>
        <end position="38"/>
    </location>
</feature>